<evidence type="ECO:0000313" key="1">
    <source>
        <dbReference type="EMBL" id="GIQ86471.1"/>
    </source>
</evidence>
<proteinExistence type="predicted"/>
<gene>
    <name evidence="1" type="ORF">KIPB_008333</name>
</gene>
<reference evidence="1 2" key="1">
    <citation type="journal article" date="2018" name="PLoS ONE">
        <title>The draft genome of Kipferlia bialata reveals reductive genome evolution in fornicate parasites.</title>
        <authorList>
            <person name="Tanifuji G."/>
            <person name="Takabayashi S."/>
            <person name="Kume K."/>
            <person name="Takagi M."/>
            <person name="Nakayama T."/>
            <person name="Kamikawa R."/>
            <person name="Inagaki Y."/>
            <person name="Hashimoto T."/>
        </authorList>
    </citation>
    <scope>NUCLEOTIDE SEQUENCE [LARGE SCALE GENOMIC DNA]</scope>
    <source>
        <strain evidence="1">NY0173</strain>
    </source>
</reference>
<keyword evidence="2" id="KW-1185">Reference proteome</keyword>
<dbReference type="AlphaFoldDB" id="A0A9K3GL86"/>
<dbReference type="EMBL" id="BDIP01002553">
    <property type="protein sequence ID" value="GIQ86471.1"/>
    <property type="molecule type" value="Genomic_DNA"/>
</dbReference>
<comment type="caution">
    <text evidence="1">The sequence shown here is derived from an EMBL/GenBank/DDBJ whole genome shotgun (WGS) entry which is preliminary data.</text>
</comment>
<dbReference type="Proteomes" id="UP000265618">
    <property type="component" value="Unassembled WGS sequence"/>
</dbReference>
<accession>A0A9K3GL86</accession>
<evidence type="ECO:0000313" key="2">
    <source>
        <dbReference type="Proteomes" id="UP000265618"/>
    </source>
</evidence>
<organism evidence="1 2">
    <name type="scientific">Kipferlia bialata</name>
    <dbReference type="NCBI Taxonomy" id="797122"/>
    <lineage>
        <taxon>Eukaryota</taxon>
        <taxon>Metamonada</taxon>
        <taxon>Carpediemonas-like organisms</taxon>
        <taxon>Kipferlia</taxon>
    </lineage>
</organism>
<name>A0A9K3GL86_9EUKA</name>
<sequence length="439" mass="47525">MHGTSTTDTSARGERGESYRLELPSCGNAHLESIIKVLNGEASADTLPAPSEGAVLVLYHTIEEVEAICSRCGPTFLPLAEAVVGPNHLRPGIHAVVMAQIGVGSENPMGPLSDLCDQPEASYPKWFKGLVLFKTSVDAGGQNTVLLWECLSSVLARYSTQYHCFAAYAPERPSNDISSVESMLEVIYPASAVEPKGFEATAALIQECNKEMARSLSAATALNIDPIPDVFERLSERSKSLRVSVVALPFTDDRDMARYAASLRAKGLSVTYLSHNVDPLATSLSSELRVGLDVVLCRISDCNGKDNTLMKGLWEAIDGNMATSRVMIAGDRGKKVLLKVMSVSLMSLREQLPWPVNLPGTPAGEVWDEYDEPCMVCTINQDSISGYAHAARKNSSQGKSLRAVQNACDKFDPGYDVPGRDGMSMPCNTVRFIEYSCVY</sequence>
<protein>
    <submittedName>
        <fullName evidence="1">Uncharacterized protein</fullName>
    </submittedName>
</protein>